<dbReference type="HOGENOM" id="CLU_555178_0_0_9"/>
<name>A8RGD9_ENTBW</name>
<evidence type="ECO:0000256" key="1">
    <source>
        <dbReference type="SAM" id="Phobius"/>
    </source>
</evidence>
<dbReference type="EMBL" id="ABCC02000001">
    <property type="protein sequence ID" value="EDP19648.1"/>
    <property type="molecule type" value="Genomic_DNA"/>
</dbReference>
<dbReference type="AlphaFoldDB" id="A8RGD9"/>
<proteinExistence type="predicted"/>
<evidence type="ECO:0000313" key="3">
    <source>
        <dbReference type="Proteomes" id="UP000005396"/>
    </source>
</evidence>
<feature type="transmembrane region" description="Helical" evidence="1">
    <location>
        <begin position="240"/>
        <end position="264"/>
    </location>
</feature>
<feature type="transmembrane region" description="Helical" evidence="1">
    <location>
        <begin position="137"/>
        <end position="157"/>
    </location>
</feature>
<organism evidence="2 3">
    <name type="scientific">Enterocloster bolteae (strain ATCC BAA-613 / DSM 15670 / CCUG 46953 / JCM 12243 / WAL 16351)</name>
    <name type="common">Clostridium bolteae</name>
    <dbReference type="NCBI Taxonomy" id="411902"/>
    <lineage>
        <taxon>Bacteria</taxon>
        <taxon>Bacillati</taxon>
        <taxon>Bacillota</taxon>
        <taxon>Clostridia</taxon>
        <taxon>Lachnospirales</taxon>
        <taxon>Lachnospiraceae</taxon>
        <taxon>Enterocloster</taxon>
    </lineage>
</organism>
<protein>
    <recommendedName>
        <fullName evidence="4">Glycosyltransferase RgtA/B/C/D-like domain-containing protein</fullName>
    </recommendedName>
</protein>
<keyword evidence="1" id="KW-1133">Transmembrane helix</keyword>
<feature type="transmembrane region" description="Helical" evidence="1">
    <location>
        <begin position="114"/>
        <end position="131"/>
    </location>
</feature>
<dbReference type="Proteomes" id="UP000005396">
    <property type="component" value="Unassembled WGS sequence"/>
</dbReference>
<reference evidence="2 3" key="2">
    <citation type="submission" date="2007-09" db="EMBL/GenBank/DDBJ databases">
        <title>Draft genome sequence of Clostridium bolteae (ATCC BAA-613).</title>
        <authorList>
            <person name="Sudarsanam P."/>
            <person name="Ley R."/>
            <person name="Guruge J."/>
            <person name="Turnbaugh P.J."/>
            <person name="Mahowald M."/>
            <person name="Liep D."/>
            <person name="Gordon J."/>
        </authorList>
    </citation>
    <scope>NUCLEOTIDE SEQUENCE [LARGE SCALE GENOMIC DNA]</scope>
    <source>
        <strain evidence="3">ATCC BAA-613 / DSM 15670 / CCUG 46953 / JCM 12243 / WAL 16351</strain>
    </source>
</reference>
<feature type="transmembrane region" description="Helical" evidence="1">
    <location>
        <begin position="211"/>
        <end position="228"/>
    </location>
</feature>
<dbReference type="eggNOG" id="ENOG502ZEU7">
    <property type="taxonomic scope" value="Bacteria"/>
</dbReference>
<feature type="transmembrane region" description="Helical" evidence="1">
    <location>
        <begin position="84"/>
        <end position="102"/>
    </location>
</feature>
<keyword evidence="1" id="KW-0812">Transmembrane</keyword>
<comment type="caution">
    <text evidence="2">The sequence shown here is derived from an EMBL/GenBank/DDBJ whole genome shotgun (WGS) entry which is preliminary data.</text>
</comment>
<sequence length="491" mass="57679">MNSNKNIDIKKTTFLEWFLIGSLMTLFLIKIYPVYFAVDDDILTYTIVRHGDLFRWAVHLTKSGRITQFMSTLMLGIPMMADQLWIYKLFSYGTILFDVYVLYRLVSDFIDKDIAKTVITLFWGLAVISNWHSLFLAYVFSHQIIIGLILCSIYFYLQYLQKPQCKKKLLWSSIFYMFSIIIYESAVAYILLFVIISLFYEKNMKRALLSMSYHISVVLVFLFVYFAWRKIYPITYDGASFFFGDPVGSIWCLFMYSIAAFPLIPMLYTIYNGELITFFLQASYDIYLIAGLTTFLFGYFIKRIIWKGKYLKIIIISIMGMFLPNLPLCVTSKYINWCNEKTFGYLTSFYSWFFMVLAGVLCAVWICSLFHYKRTIRMFLCSCVFAISLATGAFNSGIGNMLKVQTERYIAFNNLMSSGAIQNFDDGTNIYMPEYHCINNSEEYMQYYAKLYTDKDLFFTNDYEQLDFGHPVVEFRYNPGEGCVEYNYLTR</sequence>
<feature type="transmembrane region" description="Helical" evidence="1">
    <location>
        <begin position="313"/>
        <end position="337"/>
    </location>
</feature>
<reference evidence="2 3" key="1">
    <citation type="submission" date="2007-08" db="EMBL/GenBank/DDBJ databases">
        <authorList>
            <person name="Fulton L."/>
            <person name="Clifton S."/>
            <person name="Fulton B."/>
            <person name="Xu J."/>
            <person name="Minx P."/>
            <person name="Pepin K.H."/>
            <person name="Johnson M."/>
            <person name="Thiruvilangam P."/>
            <person name="Bhonagiri V."/>
            <person name="Nash W.E."/>
            <person name="Mardis E.R."/>
            <person name="Wilson R.K."/>
        </authorList>
    </citation>
    <scope>NUCLEOTIDE SEQUENCE [LARGE SCALE GENOMIC DNA]</scope>
    <source>
        <strain evidence="3">ATCC BAA-613 / DSM 15670 / CCUG 46953 / JCM 12243 / WAL 16351</strain>
    </source>
</reference>
<feature type="transmembrane region" description="Helical" evidence="1">
    <location>
        <begin position="284"/>
        <end position="301"/>
    </location>
</feature>
<accession>A8RGD9</accession>
<evidence type="ECO:0000313" key="2">
    <source>
        <dbReference type="EMBL" id="EDP19648.1"/>
    </source>
</evidence>
<keyword evidence="1" id="KW-0472">Membrane</keyword>
<evidence type="ECO:0008006" key="4">
    <source>
        <dbReference type="Google" id="ProtNLM"/>
    </source>
</evidence>
<feature type="transmembrane region" description="Helical" evidence="1">
    <location>
        <begin position="12"/>
        <end position="35"/>
    </location>
</feature>
<feature type="transmembrane region" description="Helical" evidence="1">
    <location>
        <begin position="169"/>
        <end position="199"/>
    </location>
</feature>
<feature type="transmembrane region" description="Helical" evidence="1">
    <location>
        <begin position="349"/>
        <end position="372"/>
    </location>
</feature>
<dbReference type="PaxDb" id="411902-CLOBOL_00115"/>
<feature type="transmembrane region" description="Helical" evidence="1">
    <location>
        <begin position="379"/>
        <end position="398"/>
    </location>
</feature>
<gene>
    <name evidence="2" type="ORF">CLOBOL_00115</name>
</gene>
<dbReference type="RefSeq" id="WP_002566809.1">
    <property type="nucleotide sequence ID" value="NZ_DS480667.1"/>
</dbReference>